<dbReference type="InterPro" id="IPR043472">
    <property type="entry name" value="Macro_dom-like"/>
</dbReference>
<evidence type="ECO:0000313" key="3">
    <source>
        <dbReference type="Proteomes" id="UP000187412"/>
    </source>
</evidence>
<dbReference type="PANTHER" id="PTHR11106">
    <property type="entry name" value="GANGLIOSIDE INDUCED DIFFERENTIATION ASSOCIATED PROTEIN 2-RELATED"/>
    <property type="match status" value="1"/>
</dbReference>
<organism evidence="2 3">
    <name type="scientific">Paenibacillus borealis</name>
    <dbReference type="NCBI Taxonomy" id="160799"/>
    <lineage>
        <taxon>Bacteria</taxon>
        <taxon>Bacillati</taxon>
        <taxon>Bacillota</taxon>
        <taxon>Bacilli</taxon>
        <taxon>Bacillales</taxon>
        <taxon>Paenibacillaceae</taxon>
        <taxon>Paenibacillus</taxon>
    </lineage>
</organism>
<dbReference type="Gene3D" id="3.40.220.10">
    <property type="entry name" value="Leucine Aminopeptidase, subunit E, domain 1"/>
    <property type="match status" value="1"/>
</dbReference>
<dbReference type="Pfam" id="PF01661">
    <property type="entry name" value="Macro"/>
    <property type="match status" value="1"/>
</dbReference>
<name>A0ABX3HCQ6_PAEBO</name>
<dbReference type="Proteomes" id="UP000187412">
    <property type="component" value="Unassembled WGS sequence"/>
</dbReference>
<gene>
    <name evidence="2" type="ORF">BSK56_15395</name>
</gene>
<dbReference type="PANTHER" id="PTHR11106:SF27">
    <property type="entry name" value="MACRO DOMAIN-CONTAINING PROTEIN"/>
    <property type="match status" value="1"/>
</dbReference>
<proteinExistence type="predicted"/>
<keyword evidence="3" id="KW-1185">Reference proteome</keyword>
<dbReference type="SMART" id="SM00506">
    <property type="entry name" value="A1pp"/>
    <property type="match status" value="1"/>
</dbReference>
<dbReference type="InterPro" id="IPR002589">
    <property type="entry name" value="Macro_dom"/>
</dbReference>
<dbReference type="EMBL" id="MPTB01000018">
    <property type="protein sequence ID" value="OMD46875.1"/>
    <property type="molecule type" value="Genomic_DNA"/>
</dbReference>
<dbReference type="SUPFAM" id="SSF52949">
    <property type="entry name" value="Macro domain-like"/>
    <property type="match status" value="1"/>
</dbReference>
<protein>
    <submittedName>
        <fullName evidence="2">O-acetyl-ADP-ribose deacetylase</fullName>
    </submittedName>
</protein>
<evidence type="ECO:0000259" key="1">
    <source>
        <dbReference type="PROSITE" id="PS51154"/>
    </source>
</evidence>
<sequence length="184" mass="19437">MQIIINDVAVSVREGDITSWQGDMIVNASNSGLYGGGGVDGAIHRAAGPRIAEECAVIRQKQGGCLPGEAALTSAGRLPLLGIIHTVGPIWKGGSAGEADTLAKCYASSLDLACLKGARSIAFPNISTGVYNFPKVLACEIALHTVIEYVVAQDSRLLPLKEISFICFEKGNAELYEETLKNYI</sequence>
<comment type="caution">
    <text evidence="2">The sequence shown here is derived from an EMBL/GenBank/DDBJ whole genome shotgun (WGS) entry which is preliminary data.</text>
</comment>
<reference evidence="2 3" key="1">
    <citation type="submission" date="2016-10" db="EMBL/GenBank/DDBJ databases">
        <title>Paenibacillus species isolates.</title>
        <authorList>
            <person name="Beno S.M."/>
        </authorList>
    </citation>
    <scope>NUCLEOTIDE SEQUENCE [LARGE SCALE GENOMIC DNA]</scope>
    <source>
        <strain evidence="2 3">FSL H7-0744</strain>
    </source>
</reference>
<feature type="domain" description="Macro" evidence="1">
    <location>
        <begin position="1"/>
        <end position="184"/>
    </location>
</feature>
<dbReference type="PROSITE" id="PS51154">
    <property type="entry name" value="MACRO"/>
    <property type="match status" value="1"/>
</dbReference>
<accession>A0ABX3HCQ6</accession>
<evidence type="ECO:0000313" key="2">
    <source>
        <dbReference type="EMBL" id="OMD46875.1"/>
    </source>
</evidence>